<dbReference type="OrthoDB" id="8969464at2"/>
<evidence type="ECO:0000256" key="3">
    <source>
        <dbReference type="ARBA" id="ARBA00023163"/>
    </source>
</evidence>
<keyword evidence="5" id="KW-0418">Kinase</keyword>
<gene>
    <name evidence="5" type="ORF">SAMN05421863_104910</name>
</gene>
<protein>
    <submittedName>
        <fullName evidence="5">cAMP-binding domain of CRP or a regulatory subunit of cAMP-dependent protein kinases</fullName>
    </submittedName>
</protein>
<dbReference type="InterPro" id="IPR012318">
    <property type="entry name" value="HTH_CRP"/>
</dbReference>
<dbReference type="PANTHER" id="PTHR24567:SF74">
    <property type="entry name" value="HTH-TYPE TRANSCRIPTIONAL REGULATOR ARCR"/>
    <property type="match status" value="1"/>
</dbReference>
<dbReference type="Gene3D" id="1.10.10.10">
    <property type="entry name" value="Winged helix-like DNA-binding domain superfamily/Winged helix DNA-binding domain"/>
    <property type="match status" value="1"/>
</dbReference>
<dbReference type="SMART" id="SM00100">
    <property type="entry name" value="cNMP"/>
    <property type="match status" value="1"/>
</dbReference>
<dbReference type="Pfam" id="PF13545">
    <property type="entry name" value="HTH_Crp_2"/>
    <property type="match status" value="1"/>
</dbReference>
<organism evidence="5 6">
    <name type="scientific">Nitrosomonas communis</name>
    <dbReference type="NCBI Taxonomy" id="44574"/>
    <lineage>
        <taxon>Bacteria</taxon>
        <taxon>Pseudomonadati</taxon>
        <taxon>Pseudomonadota</taxon>
        <taxon>Betaproteobacteria</taxon>
        <taxon>Nitrosomonadales</taxon>
        <taxon>Nitrosomonadaceae</taxon>
        <taxon>Nitrosomonas</taxon>
    </lineage>
</organism>
<dbReference type="GO" id="GO:0016301">
    <property type="term" value="F:kinase activity"/>
    <property type="evidence" value="ECO:0007669"/>
    <property type="project" value="UniProtKB-KW"/>
</dbReference>
<dbReference type="InterPro" id="IPR014710">
    <property type="entry name" value="RmlC-like_jellyroll"/>
</dbReference>
<dbReference type="InterPro" id="IPR050397">
    <property type="entry name" value="Env_Response_Regulators"/>
</dbReference>
<evidence type="ECO:0000259" key="4">
    <source>
        <dbReference type="PROSITE" id="PS50042"/>
    </source>
</evidence>
<dbReference type="SUPFAM" id="SSF51206">
    <property type="entry name" value="cAMP-binding domain-like"/>
    <property type="match status" value="1"/>
</dbReference>
<evidence type="ECO:0000313" key="5">
    <source>
        <dbReference type="EMBL" id="SFM74190.1"/>
    </source>
</evidence>
<feature type="domain" description="Cyclic nucleotide-binding" evidence="4">
    <location>
        <begin position="13"/>
        <end position="87"/>
    </location>
</feature>
<keyword evidence="1" id="KW-0805">Transcription regulation</keyword>
<dbReference type="InterPro" id="IPR036388">
    <property type="entry name" value="WH-like_DNA-bd_sf"/>
</dbReference>
<keyword evidence="3" id="KW-0804">Transcription</keyword>
<dbReference type="GO" id="GO:0003677">
    <property type="term" value="F:DNA binding"/>
    <property type="evidence" value="ECO:0007669"/>
    <property type="project" value="UniProtKB-KW"/>
</dbReference>
<dbReference type="CDD" id="cd00038">
    <property type="entry name" value="CAP_ED"/>
    <property type="match status" value="1"/>
</dbReference>
<dbReference type="InterPro" id="IPR000595">
    <property type="entry name" value="cNMP-bd_dom"/>
</dbReference>
<evidence type="ECO:0000256" key="2">
    <source>
        <dbReference type="ARBA" id="ARBA00023125"/>
    </source>
</evidence>
<dbReference type="PROSITE" id="PS50042">
    <property type="entry name" value="CNMP_BINDING_3"/>
    <property type="match status" value="1"/>
</dbReference>
<dbReference type="Gene3D" id="2.60.120.10">
    <property type="entry name" value="Jelly Rolls"/>
    <property type="match status" value="1"/>
</dbReference>
<reference evidence="6" key="1">
    <citation type="submission" date="2016-10" db="EMBL/GenBank/DDBJ databases">
        <authorList>
            <person name="Varghese N."/>
            <person name="Submissions S."/>
        </authorList>
    </citation>
    <scope>NUCLEOTIDE SEQUENCE [LARGE SCALE GENOMIC DNA]</scope>
    <source>
        <strain evidence="6">Nm44</strain>
    </source>
</reference>
<keyword evidence="2" id="KW-0238">DNA-binding</keyword>
<dbReference type="PANTHER" id="PTHR24567">
    <property type="entry name" value="CRP FAMILY TRANSCRIPTIONAL REGULATORY PROTEIN"/>
    <property type="match status" value="1"/>
</dbReference>
<dbReference type="GO" id="GO:0005829">
    <property type="term" value="C:cytosol"/>
    <property type="evidence" value="ECO:0007669"/>
    <property type="project" value="TreeGrafter"/>
</dbReference>
<keyword evidence="6" id="KW-1185">Reference proteome</keyword>
<dbReference type="InterPro" id="IPR036390">
    <property type="entry name" value="WH_DNA-bd_sf"/>
</dbReference>
<proteinExistence type="predicted"/>
<evidence type="ECO:0000313" key="6">
    <source>
        <dbReference type="Proteomes" id="UP000183287"/>
    </source>
</evidence>
<dbReference type="EMBL" id="FOUB01000049">
    <property type="protein sequence ID" value="SFM74190.1"/>
    <property type="molecule type" value="Genomic_DNA"/>
</dbReference>
<name>A0A1I4TCA3_9PROT</name>
<dbReference type="SUPFAM" id="SSF46785">
    <property type="entry name" value="Winged helix' DNA-binding domain"/>
    <property type="match status" value="1"/>
</dbReference>
<evidence type="ECO:0000256" key="1">
    <source>
        <dbReference type="ARBA" id="ARBA00023015"/>
    </source>
</evidence>
<dbReference type="AlphaFoldDB" id="A0A1I4TCA3"/>
<dbReference type="Pfam" id="PF00027">
    <property type="entry name" value="cNMP_binding"/>
    <property type="match status" value="1"/>
</dbReference>
<keyword evidence="5" id="KW-0808">Transferase</keyword>
<dbReference type="Proteomes" id="UP000183287">
    <property type="component" value="Unassembled WGS sequence"/>
</dbReference>
<dbReference type="InterPro" id="IPR018490">
    <property type="entry name" value="cNMP-bd_dom_sf"/>
</dbReference>
<accession>A0A1I4TCA3</accession>
<sequence>MNINFNNLSDNFLLSLLSSDEQATISSAVKLASVNVGEIICEPGAKLEYVYFPISGMFSLLYILENGGSAEIGVIGKEGFVGVPILLGGETMSHQVIIQGSGEAFRMPVYHLTKLFNQSISFRNILLHYMQALMTQISQTAVCNSHHKIDQRLCRWLLLSLDRLSGNELCMTQELISIMLGVRREGITSAASNLQKEKIIDYSRGTICVLDRHRLEERCCECYEVVKKRIFSIIF</sequence>
<dbReference type="RefSeq" id="WP_074906432.1">
    <property type="nucleotide sequence ID" value="NZ_FOUB01000049.1"/>
</dbReference>
<dbReference type="GO" id="GO:0003700">
    <property type="term" value="F:DNA-binding transcription factor activity"/>
    <property type="evidence" value="ECO:0007669"/>
    <property type="project" value="TreeGrafter"/>
</dbReference>